<evidence type="ECO:0000313" key="1">
    <source>
        <dbReference type="EMBL" id="KAI9901110.1"/>
    </source>
</evidence>
<dbReference type="EMBL" id="CM047942">
    <property type="protein sequence ID" value="KAI9901110.1"/>
    <property type="molecule type" value="Genomic_DNA"/>
</dbReference>
<accession>A0ACC0V3Y2</accession>
<keyword evidence="2" id="KW-1185">Reference proteome</keyword>
<sequence>MTCNYLPTTTASSRCVNCSYNWDGTEDIPCSRMRHILGGCGRVRETWADRAYVCDFCRDPELRLSPHARARGPRGRQSSSRNYYDDGFDNNEDQIYTSPRNSPEPFIEEESWRDQGRSRRNQNHSSAPHFHEDQYQDLEFMEERPWDAQRNEQVMERESQRREERDAIEHETRGGRTPPQPPCRRRPPQ</sequence>
<name>A0ACC0V3Y2_9HYPO</name>
<reference evidence="1" key="1">
    <citation type="submission" date="2022-10" db="EMBL/GenBank/DDBJ databases">
        <title>Complete Genome of Trichothecium roseum strain YXFP-22015, a Plant Pathogen Isolated from Citrus.</title>
        <authorList>
            <person name="Wang Y."/>
            <person name="Zhu L."/>
        </authorList>
    </citation>
    <scope>NUCLEOTIDE SEQUENCE</scope>
    <source>
        <strain evidence="1">YXFP-22015</strain>
    </source>
</reference>
<proteinExistence type="predicted"/>
<evidence type="ECO:0000313" key="2">
    <source>
        <dbReference type="Proteomes" id="UP001163324"/>
    </source>
</evidence>
<dbReference type="Proteomes" id="UP001163324">
    <property type="component" value="Chromosome 3"/>
</dbReference>
<organism evidence="1 2">
    <name type="scientific">Trichothecium roseum</name>
    <dbReference type="NCBI Taxonomy" id="47278"/>
    <lineage>
        <taxon>Eukaryota</taxon>
        <taxon>Fungi</taxon>
        <taxon>Dikarya</taxon>
        <taxon>Ascomycota</taxon>
        <taxon>Pezizomycotina</taxon>
        <taxon>Sordariomycetes</taxon>
        <taxon>Hypocreomycetidae</taxon>
        <taxon>Hypocreales</taxon>
        <taxon>Hypocreales incertae sedis</taxon>
        <taxon>Trichothecium</taxon>
    </lineage>
</organism>
<protein>
    <submittedName>
        <fullName evidence="1">Uncharacterized protein</fullName>
    </submittedName>
</protein>
<comment type="caution">
    <text evidence="1">The sequence shown here is derived from an EMBL/GenBank/DDBJ whole genome shotgun (WGS) entry which is preliminary data.</text>
</comment>
<gene>
    <name evidence="1" type="ORF">N3K66_002927</name>
</gene>